<sequence length="247" mass="28317">RPEFALMRNKAVVAKVLVETDEPVYAVRRERCVFPVGRFWAVLTTPELKYAMSRGHIKKVTDCVTYEQENIFKSYVDKFYTLRQEFKSAGNTEYQEFCKYMMNKLYGKFGQKGEEWTKIGDCPGEPDREELVFNMNGRRLSKLRYLLGQVFLMTGVGECFDSFPAIAAHVTGYARMYLWQLIQEAGWGNYFYCDTDSLIVNEVGLCNLQKRRSESLLGGLKIDGIGSSVQLRGLKDYSFGAKVVIKG</sequence>
<dbReference type="InterPro" id="IPR023211">
    <property type="entry name" value="DNA_pol_palm_dom_sf"/>
</dbReference>
<evidence type="ECO:0000256" key="5">
    <source>
        <dbReference type="ARBA" id="ARBA00022705"/>
    </source>
</evidence>
<organism evidence="10">
    <name type="scientific">marine sediment metagenome</name>
    <dbReference type="NCBI Taxonomy" id="412755"/>
    <lineage>
        <taxon>unclassified sequences</taxon>
        <taxon>metagenomes</taxon>
        <taxon>ecological metagenomes</taxon>
    </lineage>
</organism>
<comment type="catalytic activity">
    <reaction evidence="8">
        <text>DNA(n) + a 2'-deoxyribonucleoside 5'-triphosphate = DNA(n+1) + diphosphate</text>
        <dbReference type="Rhea" id="RHEA:22508"/>
        <dbReference type="Rhea" id="RHEA-COMP:17339"/>
        <dbReference type="Rhea" id="RHEA-COMP:17340"/>
        <dbReference type="ChEBI" id="CHEBI:33019"/>
        <dbReference type="ChEBI" id="CHEBI:61560"/>
        <dbReference type="ChEBI" id="CHEBI:173112"/>
        <dbReference type="EC" id="2.7.7.7"/>
    </reaction>
</comment>
<reference evidence="10" key="1">
    <citation type="journal article" date="2014" name="Front. Microbiol.">
        <title>High frequency of phylogenetically diverse reductive dehalogenase-homologous genes in deep subseafloor sedimentary metagenomes.</title>
        <authorList>
            <person name="Kawai M."/>
            <person name="Futagami T."/>
            <person name="Toyoda A."/>
            <person name="Takaki Y."/>
            <person name="Nishi S."/>
            <person name="Hori S."/>
            <person name="Arai W."/>
            <person name="Tsubouchi T."/>
            <person name="Morono Y."/>
            <person name="Uchiyama I."/>
            <person name="Ito T."/>
            <person name="Fujiyama A."/>
            <person name="Inagaki F."/>
            <person name="Takami H."/>
        </authorList>
    </citation>
    <scope>NUCLEOTIDE SEQUENCE</scope>
    <source>
        <strain evidence="10">Expedition CK06-06</strain>
    </source>
</reference>
<dbReference type="GO" id="GO:0000166">
    <property type="term" value="F:nucleotide binding"/>
    <property type="evidence" value="ECO:0007669"/>
    <property type="project" value="InterPro"/>
</dbReference>
<dbReference type="SUPFAM" id="SSF56672">
    <property type="entry name" value="DNA/RNA polymerases"/>
    <property type="match status" value="1"/>
</dbReference>
<comment type="similarity">
    <text evidence="1">Belongs to the DNA polymerase type-B family.</text>
</comment>
<accession>X1U5K5</accession>
<evidence type="ECO:0000259" key="9">
    <source>
        <dbReference type="Pfam" id="PF03175"/>
    </source>
</evidence>
<keyword evidence="4" id="KW-0548">Nucleotidyltransferase</keyword>
<evidence type="ECO:0000256" key="3">
    <source>
        <dbReference type="ARBA" id="ARBA00022679"/>
    </source>
</evidence>
<feature type="non-terminal residue" evidence="10">
    <location>
        <position position="247"/>
    </location>
</feature>
<dbReference type="Gene3D" id="1.10.287.690">
    <property type="entry name" value="Helix hairpin bin"/>
    <property type="match status" value="1"/>
</dbReference>
<dbReference type="EC" id="2.7.7.7" evidence="2"/>
<keyword evidence="6" id="KW-0239">DNA-directed DNA polymerase</keyword>
<evidence type="ECO:0000256" key="4">
    <source>
        <dbReference type="ARBA" id="ARBA00022695"/>
    </source>
</evidence>
<gene>
    <name evidence="10" type="ORF">S12H4_49517</name>
</gene>
<evidence type="ECO:0000313" key="10">
    <source>
        <dbReference type="EMBL" id="GAJ12784.1"/>
    </source>
</evidence>
<keyword evidence="7" id="KW-0238">DNA-binding</keyword>
<protein>
    <recommendedName>
        <fullName evidence="2">DNA-directed DNA polymerase</fullName>
        <ecNumber evidence="2">2.7.7.7</ecNumber>
    </recommendedName>
</protein>
<dbReference type="InterPro" id="IPR043502">
    <property type="entry name" value="DNA/RNA_pol_sf"/>
</dbReference>
<comment type="caution">
    <text evidence="10">The sequence shown here is derived from an EMBL/GenBank/DDBJ whole genome shotgun (WGS) entry which is preliminary data.</text>
</comment>
<evidence type="ECO:0000256" key="1">
    <source>
        <dbReference type="ARBA" id="ARBA00005755"/>
    </source>
</evidence>
<dbReference type="GO" id="GO:0003887">
    <property type="term" value="F:DNA-directed DNA polymerase activity"/>
    <property type="evidence" value="ECO:0007669"/>
    <property type="project" value="UniProtKB-KW"/>
</dbReference>
<dbReference type="GO" id="GO:0003677">
    <property type="term" value="F:DNA binding"/>
    <property type="evidence" value="ECO:0007669"/>
    <property type="project" value="UniProtKB-KW"/>
</dbReference>
<feature type="non-terminal residue" evidence="10">
    <location>
        <position position="1"/>
    </location>
</feature>
<dbReference type="GO" id="GO:0006260">
    <property type="term" value="P:DNA replication"/>
    <property type="evidence" value="ECO:0007669"/>
    <property type="project" value="UniProtKB-KW"/>
</dbReference>
<dbReference type="InterPro" id="IPR004868">
    <property type="entry name" value="DNA-dir_DNA_pol_B_mt/vir"/>
</dbReference>
<dbReference type="Gene3D" id="3.90.1600.10">
    <property type="entry name" value="Palm domain of DNA polymerase"/>
    <property type="match status" value="1"/>
</dbReference>
<evidence type="ECO:0000256" key="6">
    <source>
        <dbReference type="ARBA" id="ARBA00022932"/>
    </source>
</evidence>
<dbReference type="AlphaFoldDB" id="X1U5K5"/>
<evidence type="ECO:0000256" key="8">
    <source>
        <dbReference type="ARBA" id="ARBA00049244"/>
    </source>
</evidence>
<dbReference type="PANTHER" id="PTHR33568:SF3">
    <property type="entry name" value="DNA-DIRECTED DNA POLYMERASE"/>
    <property type="match status" value="1"/>
</dbReference>
<dbReference type="Pfam" id="PF03175">
    <property type="entry name" value="DNA_pol_B_2"/>
    <property type="match status" value="1"/>
</dbReference>
<dbReference type="PANTHER" id="PTHR33568">
    <property type="entry name" value="DNA POLYMERASE"/>
    <property type="match status" value="1"/>
</dbReference>
<feature type="domain" description="DNA-directed DNA polymerase family B mitochondria/virus" evidence="9">
    <location>
        <begin position="27"/>
        <end position="114"/>
    </location>
</feature>
<keyword evidence="5" id="KW-0235">DNA replication</keyword>
<dbReference type="EMBL" id="BARW01031073">
    <property type="protein sequence ID" value="GAJ12784.1"/>
    <property type="molecule type" value="Genomic_DNA"/>
</dbReference>
<keyword evidence="3" id="KW-0808">Transferase</keyword>
<evidence type="ECO:0000256" key="7">
    <source>
        <dbReference type="ARBA" id="ARBA00023125"/>
    </source>
</evidence>
<proteinExistence type="inferred from homology"/>
<name>X1U5K5_9ZZZZ</name>
<evidence type="ECO:0000256" key="2">
    <source>
        <dbReference type="ARBA" id="ARBA00012417"/>
    </source>
</evidence>